<dbReference type="Pfam" id="PF13302">
    <property type="entry name" value="Acetyltransf_3"/>
    <property type="match status" value="1"/>
</dbReference>
<dbReference type="PROSITE" id="PS51186">
    <property type="entry name" value="GNAT"/>
    <property type="match status" value="1"/>
</dbReference>
<dbReference type="InterPro" id="IPR016181">
    <property type="entry name" value="Acyl_CoA_acyltransferase"/>
</dbReference>
<feature type="domain" description="N-acetyltransferase" evidence="1">
    <location>
        <begin position="21"/>
        <end position="176"/>
    </location>
</feature>
<protein>
    <submittedName>
        <fullName evidence="2">GNAT family N-acetyltransferase</fullName>
    </submittedName>
</protein>
<dbReference type="InterPro" id="IPR051908">
    <property type="entry name" value="Ribosomal_N-acetyltransferase"/>
</dbReference>
<evidence type="ECO:0000313" key="2">
    <source>
        <dbReference type="EMBL" id="MBR7795066.1"/>
    </source>
</evidence>
<dbReference type="EMBL" id="JAGSOT010000006">
    <property type="protein sequence ID" value="MBR7795066.1"/>
    <property type="molecule type" value="Genomic_DNA"/>
</dbReference>
<evidence type="ECO:0000313" key="3">
    <source>
        <dbReference type="Proteomes" id="UP000675284"/>
    </source>
</evidence>
<dbReference type="AlphaFoldDB" id="A0A941DSU1"/>
<name>A0A941DSU1_9BACI</name>
<dbReference type="PANTHER" id="PTHR43441">
    <property type="entry name" value="RIBOSOMAL-PROTEIN-SERINE ACETYLTRANSFERASE"/>
    <property type="match status" value="1"/>
</dbReference>
<sequence>MFYHQLSPEAGLQLLEHRHANQLFYLTDQSRNHLRKWLPWIDQTQTVEHSLAFIDSALKQFSNNTGLHLGIWYKGELAGVIGLHHIDWGNRSTSIGYWLGEKFQGKGLITSACKAIINYCFLELQLNRIEVRVATKNIRSAAIPQRLGFHREGQLRKAEWLYDTYVDHYVYSLIKDDLSSH</sequence>
<evidence type="ECO:0000259" key="1">
    <source>
        <dbReference type="PROSITE" id="PS51186"/>
    </source>
</evidence>
<organism evidence="2 3">
    <name type="scientific">Virgibacillus salarius</name>
    <dbReference type="NCBI Taxonomy" id="447199"/>
    <lineage>
        <taxon>Bacteria</taxon>
        <taxon>Bacillati</taxon>
        <taxon>Bacillota</taxon>
        <taxon>Bacilli</taxon>
        <taxon>Bacillales</taxon>
        <taxon>Bacillaceae</taxon>
        <taxon>Virgibacillus</taxon>
    </lineage>
</organism>
<dbReference type="Gene3D" id="3.40.630.30">
    <property type="match status" value="1"/>
</dbReference>
<gene>
    <name evidence="2" type="ORF">KCX74_03305</name>
</gene>
<dbReference type="GO" id="GO:0005737">
    <property type="term" value="C:cytoplasm"/>
    <property type="evidence" value="ECO:0007669"/>
    <property type="project" value="TreeGrafter"/>
</dbReference>
<dbReference type="GO" id="GO:0008999">
    <property type="term" value="F:protein-N-terminal-alanine acetyltransferase activity"/>
    <property type="evidence" value="ECO:0007669"/>
    <property type="project" value="TreeGrafter"/>
</dbReference>
<dbReference type="InterPro" id="IPR000182">
    <property type="entry name" value="GNAT_dom"/>
</dbReference>
<proteinExistence type="predicted"/>
<keyword evidence="3" id="KW-1185">Reference proteome</keyword>
<dbReference type="RefSeq" id="WP_026682195.1">
    <property type="nucleotide sequence ID" value="NZ_JAGSOT010000006.1"/>
</dbReference>
<accession>A0A941DSU1</accession>
<comment type="caution">
    <text evidence="2">The sequence shown here is derived from an EMBL/GenBank/DDBJ whole genome shotgun (WGS) entry which is preliminary data.</text>
</comment>
<reference evidence="2" key="1">
    <citation type="submission" date="2021-04" db="EMBL/GenBank/DDBJ databases">
        <title>Isolation and polyphasic classification of algal microorganism.</title>
        <authorList>
            <person name="Wang S."/>
        </authorList>
    </citation>
    <scope>NUCLEOTIDE SEQUENCE</scope>
    <source>
        <strain evidence="2">720a</strain>
    </source>
</reference>
<dbReference type="GO" id="GO:1990189">
    <property type="term" value="F:protein N-terminal-serine acetyltransferase activity"/>
    <property type="evidence" value="ECO:0007669"/>
    <property type="project" value="TreeGrafter"/>
</dbReference>
<dbReference type="PANTHER" id="PTHR43441:SF12">
    <property type="entry name" value="RIBOSOMAL N-ACETYLTRANSFERASE YDAF-RELATED"/>
    <property type="match status" value="1"/>
</dbReference>
<dbReference type="Proteomes" id="UP000675284">
    <property type="component" value="Unassembled WGS sequence"/>
</dbReference>
<dbReference type="SUPFAM" id="SSF55729">
    <property type="entry name" value="Acyl-CoA N-acyltransferases (Nat)"/>
    <property type="match status" value="1"/>
</dbReference>